<reference evidence="1 2" key="1">
    <citation type="journal article" date="2021" name="BMC Biol.">
        <title>Horizontally acquired antibacterial genes associated with adaptive radiation of ladybird beetles.</title>
        <authorList>
            <person name="Li H.S."/>
            <person name="Tang X.F."/>
            <person name="Huang Y.H."/>
            <person name="Xu Z.Y."/>
            <person name="Chen M.L."/>
            <person name="Du X.Y."/>
            <person name="Qiu B.Y."/>
            <person name="Chen P.T."/>
            <person name="Zhang W."/>
            <person name="Slipinski A."/>
            <person name="Escalona H.E."/>
            <person name="Waterhouse R.M."/>
            <person name="Zwick A."/>
            <person name="Pang H."/>
        </authorList>
    </citation>
    <scope>NUCLEOTIDE SEQUENCE [LARGE SCALE GENOMIC DNA]</scope>
    <source>
        <strain evidence="1">SYSU2018</strain>
    </source>
</reference>
<evidence type="ECO:0000313" key="1">
    <source>
        <dbReference type="EMBL" id="KAL3282531.1"/>
    </source>
</evidence>
<evidence type="ECO:0000313" key="2">
    <source>
        <dbReference type="Proteomes" id="UP001516400"/>
    </source>
</evidence>
<gene>
    <name evidence="1" type="ORF">HHI36_005711</name>
</gene>
<organism evidence="1 2">
    <name type="scientific">Cryptolaemus montrouzieri</name>
    <dbReference type="NCBI Taxonomy" id="559131"/>
    <lineage>
        <taxon>Eukaryota</taxon>
        <taxon>Metazoa</taxon>
        <taxon>Ecdysozoa</taxon>
        <taxon>Arthropoda</taxon>
        <taxon>Hexapoda</taxon>
        <taxon>Insecta</taxon>
        <taxon>Pterygota</taxon>
        <taxon>Neoptera</taxon>
        <taxon>Endopterygota</taxon>
        <taxon>Coleoptera</taxon>
        <taxon>Polyphaga</taxon>
        <taxon>Cucujiformia</taxon>
        <taxon>Coccinelloidea</taxon>
        <taxon>Coccinellidae</taxon>
        <taxon>Scymninae</taxon>
        <taxon>Scymnini</taxon>
        <taxon>Cryptolaemus</taxon>
    </lineage>
</organism>
<dbReference type="Proteomes" id="UP001516400">
    <property type="component" value="Unassembled WGS sequence"/>
</dbReference>
<keyword evidence="2" id="KW-1185">Reference proteome</keyword>
<name>A0ABD2NUX1_9CUCU</name>
<comment type="caution">
    <text evidence="1">The sequence shown here is derived from an EMBL/GenBank/DDBJ whole genome shotgun (WGS) entry which is preliminary data.</text>
</comment>
<proteinExistence type="predicted"/>
<protein>
    <submittedName>
        <fullName evidence="1">Uncharacterized protein</fullName>
    </submittedName>
</protein>
<dbReference type="EMBL" id="JABFTP020000144">
    <property type="protein sequence ID" value="KAL3282531.1"/>
    <property type="molecule type" value="Genomic_DNA"/>
</dbReference>
<sequence length="99" mass="11563">MVIKIWPTFFFDNFTMLLSHQKRMKEGLAVSFGNYACRISSMLYSGMLQSRDPYMSCYDLVPLAPDILIYFFWKTHSVAQVTSSRFTATNANFRPNRDK</sequence>
<dbReference type="AlphaFoldDB" id="A0ABD2NUX1"/>
<accession>A0ABD2NUX1</accession>